<reference evidence="3" key="1">
    <citation type="submission" date="2024-07" db="EMBL/GenBank/DDBJ databases">
        <title>Halotolerant mesophilic bacterium Ornithinibacillus sp. 4-3, sp. nov., isolated from soil.</title>
        <authorList>
            <person name="Sidarenka A.V."/>
            <person name="Guliayeva D.E."/>
            <person name="Leanovich S.I."/>
            <person name="Hileuskaya K.S."/>
            <person name="Akhremchuk A.E."/>
            <person name="Sikolenko M.A."/>
            <person name="Valentovich L.N."/>
        </authorList>
    </citation>
    <scope>NUCLEOTIDE SEQUENCE</scope>
    <source>
        <strain evidence="3">4-3</strain>
    </source>
</reference>
<dbReference type="GO" id="GO:0004222">
    <property type="term" value="F:metalloendopeptidase activity"/>
    <property type="evidence" value="ECO:0007669"/>
    <property type="project" value="TreeGrafter"/>
</dbReference>
<feature type="region of interest" description="Disordered" evidence="1">
    <location>
        <begin position="1125"/>
        <end position="1150"/>
    </location>
</feature>
<organism evidence="3">
    <name type="scientific">Ornithinibacillus sp. 4-3</name>
    <dbReference type="NCBI Taxonomy" id="3231488"/>
    <lineage>
        <taxon>Bacteria</taxon>
        <taxon>Bacillati</taxon>
        <taxon>Bacillota</taxon>
        <taxon>Bacilli</taxon>
        <taxon>Bacillales</taxon>
        <taxon>Bacillaceae</taxon>
        <taxon>Ornithinibacillus</taxon>
    </lineage>
</organism>
<dbReference type="SUPFAM" id="SSF51261">
    <property type="entry name" value="Duplicated hybrid motif"/>
    <property type="match status" value="1"/>
</dbReference>
<dbReference type="PANTHER" id="PTHR21666:SF270">
    <property type="entry name" value="MUREIN HYDROLASE ACTIVATOR ENVC"/>
    <property type="match status" value="1"/>
</dbReference>
<dbReference type="EMBL" id="CP162599">
    <property type="protein sequence ID" value="XDK33082.1"/>
    <property type="molecule type" value="Genomic_DNA"/>
</dbReference>
<dbReference type="CDD" id="cd12797">
    <property type="entry name" value="M23_peptidase"/>
    <property type="match status" value="1"/>
</dbReference>
<feature type="domain" description="M23ase beta-sheet core" evidence="2">
    <location>
        <begin position="1485"/>
        <end position="1579"/>
    </location>
</feature>
<dbReference type="PANTHER" id="PTHR21666">
    <property type="entry name" value="PEPTIDASE-RELATED"/>
    <property type="match status" value="1"/>
</dbReference>
<feature type="region of interest" description="Disordered" evidence="1">
    <location>
        <begin position="573"/>
        <end position="595"/>
    </location>
</feature>
<accession>A0AB39HR10</accession>
<evidence type="ECO:0000256" key="1">
    <source>
        <dbReference type="SAM" id="MobiDB-lite"/>
    </source>
</evidence>
<feature type="compositionally biased region" description="Low complexity" evidence="1">
    <location>
        <begin position="573"/>
        <end position="582"/>
    </location>
</feature>
<evidence type="ECO:0000313" key="3">
    <source>
        <dbReference type="EMBL" id="XDK33082.1"/>
    </source>
</evidence>
<dbReference type="Gene3D" id="2.70.70.10">
    <property type="entry name" value="Glucose Permease (Domain IIA)"/>
    <property type="match status" value="1"/>
</dbReference>
<dbReference type="InterPro" id="IPR011055">
    <property type="entry name" value="Dup_hybrid_motif"/>
</dbReference>
<gene>
    <name evidence="3" type="ORF">AB4Y30_01535</name>
</gene>
<proteinExistence type="predicted"/>
<dbReference type="RefSeq" id="WP_368653769.1">
    <property type="nucleotide sequence ID" value="NZ_CP162599.1"/>
</dbReference>
<dbReference type="InterPro" id="IPR016047">
    <property type="entry name" value="M23ase_b-sheet_dom"/>
</dbReference>
<sequence>MAKLTARFDLQDRITKKLKAINDNAKKLEKSRSQLNKPITLKVRDQATKNLTKIHRFVLKEIAKKHTMLVTLRDQATKPLNKLNTFLKRKMPRTHDLIVKAQDRTKTVLEKIRKYLGKNILGIHMLEVVARDKAMPTLHKIANYAKRALSKGYNFSVRAIDIATKTVGRIASFARTSIPKYRDFSIRAFDKTARIIGSVKRALFSIPTVITVTLAAVGVSKLKDATLGASMNFEGYRTSMEHWLGGNTKQADELVTWMGQFADKTPFSSPDLFPALARGVGLAGGNVSEAQKLLTIATNMASLTPGRTVEDAMEALGGAQMGEFEMLKGYNIKMSKDKYDSIGGWDGLVKEIDSKFEGGAEKLSATSAGILATLAGYRGSIFRSLGDGLLEPMKPRLNAISDWLDNNQETWGKWKKTVQKAGEDASEWLFSKLENAFSHIRINYLENDDFKKLDFEGKVKFIMDDLSVWWDKTGKPLLLDISKSVGKAVFDGVVWGISEGFKGLGSMWADAFKDPSVGGFTSAGLATAVAGSILSLVLGPLFRGISGIFKAGKWFWDQGKKVGGLFSKGTRKTPPVVTPVPKGKGGNIPKGGPIGKRGKPVYTQPWFGKGNKVDLPNANDFKNVSKLGGLGKVLGKLKIPVIGTTLGTLSLFGADKGEIPGILGGMSGGIGGSSLGATIGTAIMPGIGTLIGGLLGGVFGSFGGEAITTWVADNWSNITTFVSDAGTFIKDGFSKTTELISDTIFNGSWWSDKWQDIKKKTEGTVFDGAWWTGKWDKIKEKTEGTIFDGSWWSSKWDDTKNWASEKWSNATDLWNKTKETIGNTLFSGDWWSKKWNNVKDFATSTFLSASWWAEQAGFVWGYLEGTIFSGEWWSGHWDKVKELTEGTIFDGAWWSEKWTAVTDWASEKWEGAQAIWDSITTKIGETVFNGEWWRGHWDSVKAWGQEKWDSAQEVWDSVKERMKNTIFNGEWWLGHWDSVKAWAQKKWDSAQEIWDSVTTKINETIFNGEWWKGHWDSVKGWAQSKWDEAQVIWDSIKEKWEKSIFHKDYWIKKWDDVTAWTADKWDKAKEIWENVKEGLGNTLFSKDWWVDGWNDVVGWTQKTLGKVGDWVGGLIDGVKESFATGREKGKKAAKGESKPSPKPTSSGIGVGAISGISPSKQYANGGMINRPHLGLVDEAGPEMIIPLSESRRNRAMDLYNQTGKMLGVRPYADGGKVGGSVVTPKAQTLEASVNIGSLSVRSVNKEAKLYGEAFTGSVAKGINNNIISLNNWKKNNIENPMQGVIQEAVGFGSSTVTSFSRGQNTTPTKTNAYLDKQVRNPFKVIEGGASAHGSSTISKFRAGQNATQTGTRLYLVSNVHTPFEETKAKGSGWGSGAIGEFVAGMKSKAVDVEKTASILAESVEQAFRRKLGIHSPSRVLYGLGVDSNQGFVNGLGAIDLEKFANKQVSGLIGVYASQAPNFGSAFTMSSGFGPRKSPGGIGSTNHKGVDFAASMGTPIPAQAPGMVSFAGWQGGYGNIVRITGIDGMEYLYAHNSKNLVTRGDIVSKGQIIGLVGSTGNSTGPHVHYETRRNGQAINPMAMAGLFNTSKVKGYWTGTRGPLRSGQTAWVGERGPELINLPRGSEVLSNRESKRVSSDHVAAATGVSRGRSSSVKKRDIVIQFNGDNNLYNDQDTDNFVGKVKKAVEEILTDEYNEGGELVINE</sequence>
<name>A0AB39HR10_9BACI</name>
<evidence type="ECO:0000259" key="2">
    <source>
        <dbReference type="Pfam" id="PF01551"/>
    </source>
</evidence>
<feature type="compositionally biased region" description="Gly residues" evidence="1">
    <location>
        <begin position="583"/>
        <end position="595"/>
    </location>
</feature>
<dbReference type="InterPro" id="IPR050570">
    <property type="entry name" value="Cell_wall_metabolism_enzyme"/>
</dbReference>
<protein>
    <submittedName>
        <fullName evidence="3">Peptidoglycan DD-metalloendopeptidase family protein</fullName>
    </submittedName>
</protein>
<dbReference type="Pfam" id="PF01551">
    <property type="entry name" value="Peptidase_M23"/>
    <property type="match status" value="1"/>
</dbReference>